<comment type="function">
    <text evidence="23">Myosins are actin-based motor molecules with ATPase activity. Unconventional myosins serve in intracellular movements. Regulates Rho by stimulating it's GTPase activity in neurons. Required for the regulation of neurite branching and motor neuron axon guidance.</text>
</comment>
<feature type="region of interest" description="Disordered" evidence="25">
    <location>
        <begin position="810"/>
        <end position="831"/>
    </location>
</feature>
<dbReference type="PANTHER" id="PTHR46184">
    <property type="entry name" value="UNCONVENTIONAL MYOSIN-IXB-LIKE PROTEIN"/>
    <property type="match status" value="1"/>
</dbReference>
<feature type="domain" description="Ras-associating" evidence="27">
    <location>
        <begin position="30"/>
        <end position="131"/>
    </location>
</feature>
<keyword evidence="9" id="KW-0677">Repeat</keyword>
<evidence type="ECO:0000256" key="1">
    <source>
        <dbReference type="ARBA" id="ARBA00004167"/>
    </source>
</evidence>
<dbReference type="Pfam" id="PF00130">
    <property type="entry name" value="C1_1"/>
    <property type="match status" value="1"/>
</dbReference>
<evidence type="ECO:0000256" key="4">
    <source>
        <dbReference type="ARBA" id="ARBA00008314"/>
    </source>
</evidence>
<evidence type="ECO:0000256" key="24">
    <source>
        <dbReference type="PROSITE-ProRule" id="PRU00782"/>
    </source>
</evidence>
<dbReference type="SMART" id="SM00314">
    <property type="entry name" value="RA"/>
    <property type="match status" value="1"/>
</dbReference>
<evidence type="ECO:0000256" key="11">
    <source>
        <dbReference type="ARBA" id="ARBA00022771"/>
    </source>
</evidence>
<dbReference type="SMART" id="SM00015">
    <property type="entry name" value="IQ"/>
    <property type="match status" value="6"/>
</dbReference>
<dbReference type="GO" id="GO:0005737">
    <property type="term" value="C:cytoplasm"/>
    <property type="evidence" value="ECO:0007669"/>
    <property type="project" value="UniProtKB-SubCell"/>
</dbReference>
<dbReference type="Gene3D" id="1.20.58.530">
    <property type="match status" value="2"/>
</dbReference>
<evidence type="ECO:0000256" key="10">
    <source>
        <dbReference type="ARBA" id="ARBA00022741"/>
    </source>
</evidence>
<keyword evidence="21" id="KW-0966">Cell projection</keyword>
<dbReference type="FunFam" id="1.20.58.530:FF:000005">
    <property type="entry name" value="unconventional myosin-IXa isoform X1"/>
    <property type="match status" value="1"/>
</dbReference>
<dbReference type="Gene3D" id="1.20.120.720">
    <property type="entry name" value="Myosin VI head, motor domain, U50 subdomain"/>
    <property type="match status" value="1"/>
</dbReference>
<evidence type="ECO:0000256" key="18">
    <source>
        <dbReference type="ARBA" id="ARBA00023136"/>
    </source>
</evidence>
<dbReference type="SUPFAM" id="SSF52540">
    <property type="entry name" value="P-loop containing nucleoside triphosphate hydrolases"/>
    <property type="match status" value="1"/>
</dbReference>
<feature type="region of interest" description="Disordered" evidence="25">
    <location>
        <begin position="1479"/>
        <end position="1749"/>
    </location>
</feature>
<dbReference type="PROSITE" id="PS50081">
    <property type="entry name" value="ZF_DAG_PE_2"/>
    <property type="match status" value="1"/>
</dbReference>
<dbReference type="SUPFAM" id="SSF48350">
    <property type="entry name" value="GTPase activation domain, GAP"/>
    <property type="match status" value="1"/>
</dbReference>
<dbReference type="InterPro" id="IPR000198">
    <property type="entry name" value="RhoGAP_dom"/>
</dbReference>
<comment type="subcellular location">
    <subcellularLocation>
        <location evidence="3">Cell projection</location>
        <location evidence="3">Growth cone</location>
    </subcellularLocation>
    <subcellularLocation>
        <location evidence="2">Cytoplasm</location>
    </subcellularLocation>
    <subcellularLocation>
        <location evidence="1">Membrane</location>
        <topology evidence="1">Single-pass membrane protein</topology>
    </subcellularLocation>
    <subcellularLocation>
        <location evidence="22">Synapse</location>
    </subcellularLocation>
</comment>
<dbReference type="GO" id="GO:0000146">
    <property type="term" value="F:microfilament motor activity"/>
    <property type="evidence" value="ECO:0007669"/>
    <property type="project" value="InterPro"/>
</dbReference>
<evidence type="ECO:0000256" key="17">
    <source>
        <dbReference type="ARBA" id="ARBA00023123"/>
    </source>
</evidence>
<evidence type="ECO:0000256" key="25">
    <source>
        <dbReference type="SAM" id="MobiDB-lite"/>
    </source>
</evidence>
<keyword evidence="12" id="KW-0862">Zinc</keyword>
<comment type="similarity">
    <text evidence="4 24">Belongs to the TRAFAC class myosin-kinesin ATPase superfamily. Myosin family.</text>
</comment>
<dbReference type="InterPro" id="IPR000048">
    <property type="entry name" value="IQ_motif_EF-hand-BS"/>
</dbReference>
<dbReference type="GO" id="GO:0051015">
    <property type="term" value="F:actin filament binding"/>
    <property type="evidence" value="ECO:0007669"/>
    <property type="project" value="TreeGrafter"/>
</dbReference>
<organism evidence="30 31">
    <name type="scientific">Zoarces viviparus</name>
    <name type="common">Viviparous eelpout</name>
    <name type="synonym">Blennius viviparus</name>
    <dbReference type="NCBI Taxonomy" id="48416"/>
    <lineage>
        <taxon>Eukaryota</taxon>
        <taxon>Metazoa</taxon>
        <taxon>Chordata</taxon>
        <taxon>Craniata</taxon>
        <taxon>Vertebrata</taxon>
        <taxon>Euteleostomi</taxon>
        <taxon>Actinopterygii</taxon>
        <taxon>Neopterygii</taxon>
        <taxon>Teleostei</taxon>
        <taxon>Neoteleostei</taxon>
        <taxon>Acanthomorphata</taxon>
        <taxon>Eupercaria</taxon>
        <taxon>Perciformes</taxon>
        <taxon>Cottioidei</taxon>
        <taxon>Zoarcales</taxon>
        <taxon>Zoarcidae</taxon>
        <taxon>Zoarcinae</taxon>
        <taxon>Zoarces</taxon>
    </lineage>
</organism>
<feature type="domain" description="Phorbol-ester/DAG-type" evidence="26">
    <location>
        <begin position="1910"/>
        <end position="1959"/>
    </location>
</feature>
<dbReference type="SUPFAM" id="SSF54236">
    <property type="entry name" value="Ubiquitin-like"/>
    <property type="match status" value="1"/>
</dbReference>
<keyword evidence="13 24" id="KW-0067">ATP-binding</keyword>
<keyword evidence="15" id="KW-0770">Synapse</keyword>
<evidence type="ECO:0000256" key="9">
    <source>
        <dbReference type="ARBA" id="ARBA00022737"/>
    </source>
</evidence>
<dbReference type="GO" id="GO:0016459">
    <property type="term" value="C:myosin complex"/>
    <property type="evidence" value="ECO:0007669"/>
    <property type="project" value="UniProtKB-KW"/>
</dbReference>
<dbReference type="PROSITE" id="PS51456">
    <property type="entry name" value="MYOSIN_MOTOR"/>
    <property type="match status" value="1"/>
</dbReference>
<dbReference type="InterPro" id="IPR008936">
    <property type="entry name" value="Rho_GTPase_activation_prot"/>
</dbReference>
<dbReference type="GO" id="GO:0045202">
    <property type="term" value="C:synapse"/>
    <property type="evidence" value="ECO:0007669"/>
    <property type="project" value="UniProtKB-SubCell"/>
</dbReference>
<dbReference type="GO" id="GO:0034330">
    <property type="term" value="P:cell junction organization"/>
    <property type="evidence" value="ECO:0007669"/>
    <property type="project" value="UniProtKB-ARBA"/>
</dbReference>
<dbReference type="Gene3D" id="1.10.10.820">
    <property type="match status" value="1"/>
</dbReference>
<evidence type="ECO:0000256" key="21">
    <source>
        <dbReference type="ARBA" id="ARBA00023273"/>
    </source>
</evidence>
<dbReference type="InterPro" id="IPR036961">
    <property type="entry name" value="Kinesin_motor_dom_sf"/>
</dbReference>
<gene>
    <name evidence="30" type="ORF">VZT92_024251</name>
</gene>
<dbReference type="GO" id="GO:0005884">
    <property type="term" value="C:actin filament"/>
    <property type="evidence" value="ECO:0007669"/>
    <property type="project" value="TreeGrafter"/>
</dbReference>
<evidence type="ECO:0000256" key="19">
    <source>
        <dbReference type="ARBA" id="ARBA00023175"/>
    </source>
</evidence>
<keyword evidence="8" id="KW-0479">Metal-binding</keyword>
<dbReference type="InterPro" id="IPR001609">
    <property type="entry name" value="Myosin_head_motor_dom-like"/>
</dbReference>
<dbReference type="InterPro" id="IPR046987">
    <property type="entry name" value="Myo9"/>
</dbReference>
<evidence type="ECO:0000256" key="2">
    <source>
        <dbReference type="ARBA" id="ARBA00004496"/>
    </source>
</evidence>
<dbReference type="FunFam" id="1.10.10.820:FF:000003">
    <property type="entry name" value="unconventional myosin-IXa isoform X1"/>
    <property type="match status" value="1"/>
</dbReference>
<name>A0AAW1E2L5_ZOAVI</name>
<accession>A0AAW1E2L5</accession>
<feature type="compositionally biased region" description="Polar residues" evidence="25">
    <location>
        <begin position="2359"/>
        <end position="2374"/>
    </location>
</feature>
<evidence type="ECO:0000256" key="8">
    <source>
        <dbReference type="ARBA" id="ARBA00022723"/>
    </source>
</evidence>
<feature type="compositionally biased region" description="Low complexity" evidence="25">
    <location>
        <begin position="2258"/>
        <end position="2271"/>
    </location>
</feature>
<evidence type="ECO:0000259" key="29">
    <source>
        <dbReference type="PROSITE" id="PS51456"/>
    </source>
</evidence>
<dbReference type="InterPro" id="IPR046349">
    <property type="entry name" value="C1-like_sf"/>
</dbReference>
<dbReference type="PROSITE" id="PS00479">
    <property type="entry name" value="ZF_DAG_PE_1"/>
    <property type="match status" value="1"/>
</dbReference>
<dbReference type="PROSITE" id="PS50200">
    <property type="entry name" value="RA"/>
    <property type="match status" value="1"/>
</dbReference>
<feature type="compositionally biased region" description="Basic and acidic residues" evidence="25">
    <location>
        <begin position="1732"/>
        <end position="1742"/>
    </location>
</feature>
<dbReference type="Gene3D" id="3.30.60.20">
    <property type="match status" value="1"/>
</dbReference>
<dbReference type="InterPro" id="IPR000159">
    <property type="entry name" value="RA_dom"/>
</dbReference>
<dbReference type="FunFam" id="3.40.850.10:FF:000008">
    <property type="entry name" value="Putative unconventional myosin-IXa"/>
    <property type="match status" value="1"/>
</dbReference>
<dbReference type="Gene3D" id="1.10.555.10">
    <property type="entry name" value="Rho GTPase activation protein"/>
    <property type="match status" value="1"/>
</dbReference>
<dbReference type="EMBL" id="JBCEZU010000575">
    <property type="protein sequence ID" value="KAK9516312.1"/>
    <property type="molecule type" value="Genomic_DNA"/>
</dbReference>
<dbReference type="GO" id="GO:0035556">
    <property type="term" value="P:intracellular signal transduction"/>
    <property type="evidence" value="ECO:0007669"/>
    <property type="project" value="InterPro"/>
</dbReference>
<dbReference type="GO" id="GO:0016020">
    <property type="term" value="C:membrane"/>
    <property type="evidence" value="ECO:0007669"/>
    <property type="project" value="UniProtKB-SubCell"/>
</dbReference>
<keyword evidence="17 24" id="KW-0518">Myosin</keyword>
<feature type="region of interest" description="Disordered" evidence="25">
    <location>
        <begin position="1359"/>
        <end position="1385"/>
    </location>
</feature>
<dbReference type="CDD" id="cd20883">
    <property type="entry name" value="C1_Myosin-IXa"/>
    <property type="match status" value="1"/>
</dbReference>
<feature type="compositionally biased region" description="Gly residues" evidence="25">
    <location>
        <begin position="2240"/>
        <end position="2254"/>
    </location>
</feature>
<keyword evidence="10 24" id="KW-0547">Nucleotide-binding</keyword>
<feature type="region of interest" description="Disordered" evidence="25">
    <location>
        <begin position="1398"/>
        <end position="1466"/>
    </location>
</feature>
<keyword evidence="5" id="KW-0343">GTPase activation</keyword>
<reference evidence="30 31" key="1">
    <citation type="journal article" date="2024" name="Genome Biol. Evol.">
        <title>Chromosome-level genome assembly of the viviparous eelpout Zoarces viviparus.</title>
        <authorList>
            <person name="Fuhrmann N."/>
            <person name="Brasseur M.V."/>
            <person name="Bakowski C.E."/>
            <person name="Podsiadlowski L."/>
            <person name="Prost S."/>
            <person name="Krehenwinkel H."/>
            <person name="Mayer C."/>
        </authorList>
    </citation>
    <scope>NUCLEOTIDE SEQUENCE [LARGE SCALE GENOMIC DNA]</scope>
    <source>
        <strain evidence="30">NO-MEL_2022_Ind0_liver</strain>
    </source>
</reference>
<keyword evidence="31" id="KW-1185">Reference proteome</keyword>
<feature type="binding site" evidence="24">
    <location>
        <begin position="260"/>
        <end position="267"/>
    </location>
    <ligand>
        <name>ATP</name>
        <dbReference type="ChEBI" id="CHEBI:30616"/>
    </ligand>
</feature>
<feature type="compositionally biased region" description="Basic and acidic residues" evidence="25">
    <location>
        <begin position="1229"/>
        <end position="1241"/>
    </location>
</feature>
<evidence type="ECO:0000256" key="23">
    <source>
        <dbReference type="ARBA" id="ARBA00045589"/>
    </source>
</evidence>
<evidence type="ECO:0000256" key="14">
    <source>
        <dbReference type="ARBA" id="ARBA00022989"/>
    </source>
</evidence>
<dbReference type="GO" id="GO:0008270">
    <property type="term" value="F:zinc ion binding"/>
    <property type="evidence" value="ECO:0007669"/>
    <property type="project" value="UniProtKB-KW"/>
</dbReference>
<evidence type="ECO:0000256" key="13">
    <source>
        <dbReference type="ARBA" id="ARBA00022840"/>
    </source>
</evidence>
<evidence type="ECO:0000256" key="7">
    <source>
        <dbReference type="ARBA" id="ARBA00022692"/>
    </source>
</evidence>
<feature type="compositionally biased region" description="Polar residues" evidence="25">
    <location>
        <begin position="1456"/>
        <end position="1466"/>
    </location>
</feature>
<dbReference type="PROSITE" id="PS50096">
    <property type="entry name" value="IQ"/>
    <property type="match status" value="3"/>
</dbReference>
<dbReference type="Proteomes" id="UP001488805">
    <property type="component" value="Unassembled WGS sequence"/>
</dbReference>
<feature type="compositionally biased region" description="Basic and acidic residues" evidence="25">
    <location>
        <begin position="1491"/>
        <end position="1501"/>
    </location>
</feature>
<dbReference type="PANTHER" id="PTHR46184:SF3">
    <property type="entry name" value="UNCONVENTIONAL MYOSIN-IXA"/>
    <property type="match status" value="1"/>
</dbReference>
<protein>
    <recommendedName>
        <fullName evidence="32">Unconventional myosin-IXa-like</fullName>
    </recommendedName>
</protein>
<dbReference type="Pfam" id="PF00612">
    <property type="entry name" value="IQ"/>
    <property type="match status" value="4"/>
</dbReference>
<evidence type="ECO:0000256" key="6">
    <source>
        <dbReference type="ARBA" id="ARBA00022490"/>
    </source>
</evidence>
<proteinExistence type="inferred from homology"/>
<feature type="region of interest" description="Disordered" evidence="25">
    <location>
        <begin position="1171"/>
        <end position="1254"/>
    </location>
</feature>
<evidence type="ECO:0000256" key="22">
    <source>
        <dbReference type="ARBA" id="ARBA00034103"/>
    </source>
</evidence>
<dbReference type="SMART" id="SM00324">
    <property type="entry name" value="RhoGAP"/>
    <property type="match status" value="1"/>
</dbReference>
<keyword evidence="14" id="KW-1133">Transmembrane helix</keyword>
<evidence type="ECO:0000256" key="3">
    <source>
        <dbReference type="ARBA" id="ARBA00004624"/>
    </source>
</evidence>
<feature type="compositionally biased region" description="Low complexity" evidence="25">
    <location>
        <begin position="2375"/>
        <end position="2388"/>
    </location>
</feature>
<dbReference type="InterPro" id="IPR036023">
    <property type="entry name" value="MYSc_Myo9"/>
</dbReference>
<feature type="region of interest" description="Actin-binding" evidence="24">
    <location>
        <begin position="915"/>
        <end position="937"/>
    </location>
</feature>
<dbReference type="SMART" id="SM00242">
    <property type="entry name" value="MYSc"/>
    <property type="match status" value="1"/>
</dbReference>
<sequence>MSLQDGGCSYASSANMATACGSMRRRLEDQEFALRVYPGALAEGTIYCPVSARKNTTAAEAIESLIERLRLDRTKCYVLAEVKEFGGEEWILNPGDCPVQRMMLWPRSALENRSGLGSGDDYRFLLREKNLDGSIHYGGSLQMWLRVTEERRRMVERGFLPQPAGSDPPSDLCALPELTERTILESLRARFRQEKIYTYIGSILIVINPFQFLPIYNPKYVKLYDNHRLGKLEPHIYAVADVAYHAMLQRRKNQCIVISGESGSGKTQSTNFLIHHLTALSQKGFASGVEQIILGAGPVLEAFGNAKTAHNNNSSRFGKFIQVNYQESGTVRGAYVEKYLLEKSRLVYQEHNERNYHVFYYLLTGASEEERKSFHLLKPEEYHYLNQMTKKSHKLHWDNYYESDLQDCFTVEGEDLKHDFERLQLAMEMVGFLPTTRKQIFSLLSAILHLGNIRYKKKTYRDDSIDICNPEGLPIVSELLEVKEEMLLEALTTRKTVTVGERLIVPYKLAEAGTVRDSMAKSLYSALFDWIVFRTNHALLNNKDLEDKSKILSIGVLDIFGFEDYENNSFEQFCINFANERLQHYFNQHIFKLEQEEYRAEGIIWHNIEYIDNSGCLNLISKKPTALFHLLDEECNFPQASNQTLLDKFKRQHEGNSYIEFPAVMEPAFIIRHYAGKVKYGVKDFREKNTDHMRPDIVALLKSSKNAFICSLMGIDPVATFRWAVLRAYFRALVAFREAGRRHTHKKTGNDAAVPCVVVKTVDSFSFLHHPVHQRSLEILQRCKDEKYSITRKNPRTPLSDLQGANTLNEKASWDGCNGRSSRSGRLSSTGSPALEEDGIFLNSTSSKLLERAQGILLRNKNVKTKPSLPKHLLDVKSLRYLSSVTLHDRITKSLLHLHKKKKPPSISAQFQASLNKLMETLDQSEPYFVKCFRSNAEKLPLRFNDSLVLRQLRYTGMLETVRIRQSGYSIKYTFQDFVRHFHVLLPQGTSPTKSGIREFFRRIHLPPAGYQVGNTMVFLREAERQRLQTLLHQEVLRRIVTLQRRFRAVLERKHFVDMRRAASVIQRWWRCCLLRQSSVDSADEEEAAVCLQAAWRSYRERRRFLQRRDSAVVIQRSWRSRCRRRCAAAVVVQATWRGFRERSRYCRTYRTVTQLQAMARGHLARLRFREVKEQRERQQSPPAETDAGTMEDLASSGQEAYVQDVSVELSEDSKSAPLDPGETEKEEDSERSRSTDEPSHKNRSKRESRRMRELEQAQFSLELLKVRTTSVQEDSVPDGGTCQPEDPHRHSPRGSPASHGSCELLGVEDMDTEGSKPAALQEQPQMLDVQLRDSNFNEKPAMEPPNKAEGPRATFYIASDQSPVHEPTPKSHRERRESTSRRPVVVLISMQKESPVEEGELLAAQTLEGAPEAGPALPASQMTHVAGSEVASQVEQPHGVAIKSESDASGVDPSLTAQVSSPESGLCSSEVDIQIVLEPKSDVPAVRPSQQERKAVRPQKEAPSPVLDTKPPKAQKKSSGQTVIVNMVEKPPNTVFSPPRRKLPFSKSDKDLVNQERSLAMFRDDSKPVGSRNREQVGRPGPKKKARMSRTRSDFLTRCNSEGATQSDDEDEYYIPAHSHTLPPSPSPPNAHPEADCHSDSEMPSHKDQKKIHKTMSSGDLGKVEVLRKTSSQDGSRMRGRIRFWSKTKHGEKKLSREKQASRSEAAETHEGPSSPPHSPDLEAAPSGGVRDSKENKEPSPKMRRRRSVKIGNIALEPAQWQNDALHILSSAHDYRTMNDFLMKKIADLESEDGKKDTMVDVVFKKALREFRINIFNSYSTALAMDDGKSIRYKDLYALFEHILEKTMRLEQRDWCESPVKVWVNTFKVFLDEFMTEYKPMEGTIGRAPKRERKKSRKKETDIVEEHNGHIFKSTQYSIPTYCEYCSSLIWMMDRACVCKLCRYACHRKCCSKMTTKCSKKYDPELSSRQYGVELSRLTSEERTVPQLVEKLINYIEMHGLYTEGIYRKSGSTNKIKELRLGLDTDVSIVNLDDYNIHVIASVLKQWLRDLPSPLMTFELYEEFLRAMGQPDRREVIRGVYSVIDQLSRTHLSTLERLIFHLVRIALQEDTNRMSANALAIVFAPCILRCPDTIDPLQSVQDISKTTACVELIINEQMSKYKARLKDINSLEFAESKAKSRLTHIRKSMKPVLIAVRFMSITRTSTSSKGRVRQSSTHTPSPPLSPKVDPLVVMDGESAEGGGEGEGEGGGGEDAAAEPGLNEQQQQAMQQEERILTEQVESLQKEKEELTYEMLILEPRTSDDDAPESEASIGTADSSENITMEAEGATSDPTERGAYHSRMSEAKSRRALRRQPDSQDSADSTSTVSSFYHPSSLSSNASGSPSPHYRFRSSSSGPLLTSYGLGAPLAEAEGSHGAAGKTRHRLRLSRSSPREPSGGHRREPDFSSGPQQLVLYGSNEFMV</sequence>
<feature type="compositionally biased region" description="Basic and acidic residues" evidence="25">
    <location>
        <begin position="1368"/>
        <end position="1381"/>
    </location>
</feature>
<keyword evidence="18" id="KW-0472">Membrane</keyword>
<dbReference type="FunFam" id="1.20.120.720:FF:000003">
    <property type="entry name" value="Putative unconventional myosin-IXa"/>
    <property type="match status" value="1"/>
</dbReference>
<dbReference type="Gene3D" id="6.20.240.20">
    <property type="match status" value="1"/>
</dbReference>
<dbReference type="InterPro" id="IPR027417">
    <property type="entry name" value="P-loop_NTPase"/>
</dbReference>
<dbReference type="FunFam" id="1.10.555.10:FF:000009">
    <property type="entry name" value="unconventional myosin-IXa isoform X1"/>
    <property type="match status" value="1"/>
</dbReference>
<dbReference type="PROSITE" id="PS50238">
    <property type="entry name" value="RHOGAP"/>
    <property type="match status" value="1"/>
</dbReference>
<feature type="compositionally biased region" description="Low complexity" evidence="25">
    <location>
        <begin position="1408"/>
        <end position="1420"/>
    </location>
</feature>
<dbReference type="FunFam" id="3.40.850.10:FF:000013">
    <property type="entry name" value="unconventional myosin-IXa isoform X1"/>
    <property type="match status" value="1"/>
</dbReference>
<feature type="compositionally biased region" description="Low complexity" evidence="25">
    <location>
        <begin position="819"/>
        <end position="831"/>
    </location>
</feature>
<keyword evidence="7" id="KW-0812">Transmembrane</keyword>
<evidence type="ECO:0000256" key="16">
    <source>
        <dbReference type="ARBA" id="ARBA00023054"/>
    </source>
</evidence>
<feature type="domain" description="Myosin motor" evidence="29">
    <location>
        <begin position="167"/>
        <end position="1033"/>
    </location>
</feature>
<evidence type="ECO:0000313" key="30">
    <source>
        <dbReference type="EMBL" id="KAK9516312.1"/>
    </source>
</evidence>
<evidence type="ECO:0000259" key="27">
    <source>
        <dbReference type="PROSITE" id="PS50200"/>
    </source>
</evidence>
<evidence type="ECO:0000259" key="28">
    <source>
        <dbReference type="PROSITE" id="PS50238"/>
    </source>
</evidence>
<dbReference type="FunFam" id="3.10.20.90:FF:000121">
    <property type="entry name" value="unconventional myosin-IXa isoform X1"/>
    <property type="match status" value="1"/>
</dbReference>
<evidence type="ECO:0000256" key="12">
    <source>
        <dbReference type="ARBA" id="ARBA00022833"/>
    </source>
</evidence>
<comment type="caution">
    <text evidence="30">The sequence shown here is derived from an EMBL/GenBank/DDBJ whole genome shotgun (WGS) entry which is preliminary data.</text>
</comment>
<keyword evidence="19 24" id="KW-0505">Motor protein</keyword>
<dbReference type="SUPFAM" id="SSF57889">
    <property type="entry name" value="Cysteine-rich domain"/>
    <property type="match status" value="1"/>
</dbReference>
<keyword evidence="20 24" id="KW-0009">Actin-binding</keyword>
<dbReference type="InterPro" id="IPR029071">
    <property type="entry name" value="Ubiquitin-like_domsf"/>
</dbReference>
<dbReference type="GO" id="GO:0045198">
    <property type="term" value="P:establishment of epithelial cell apical/basal polarity"/>
    <property type="evidence" value="ECO:0007669"/>
    <property type="project" value="TreeGrafter"/>
</dbReference>
<keyword evidence="6" id="KW-0963">Cytoplasm</keyword>
<feature type="region of interest" description="Disordered" evidence="25">
    <location>
        <begin position="2298"/>
        <end position="2464"/>
    </location>
</feature>
<dbReference type="FunFam" id="3.30.60.20:FF:000020">
    <property type="entry name" value="Putative unconventional myosin-IXa"/>
    <property type="match status" value="1"/>
</dbReference>
<evidence type="ECO:0000313" key="31">
    <source>
        <dbReference type="Proteomes" id="UP001488805"/>
    </source>
</evidence>
<dbReference type="Pfam" id="PF00788">
    <property type="entry name" value="RA"/>
    <property type="match status" value="1"/>
</dbReference>
<dbReference type="GO" id="GO:0005524">
    <property type="term" value="F:ATP binding"/>
    <property type="evidence" value="ECO:0007669"/>
    <property type="project" value="UniProtKB-UniRule"/>
</dbReference>
<evidence type="ECO:0000256" key="5">
    <source>
        <dbReference type="ARBA" id="ARBA00022468"/>
    </source>
</evidence>
<dbReference type="FunFam" id="1.20.58.530:FF:000009">
    <property type="entry name" value="unconventional myosin-IXb isoform X1"/>
    <property type="match status" value="1"/>
</dbReference>
<dbReference type="Pfam" id="PF00620">
    <property type="entry name" value="RhoGAP"/>
    <property type="match status" value="1"/>
</dbReference>
<feature type="region of interest" description="Disordered" evidence="25">
    <location>
        <begin position="2206"/>
        <end position="2274"/>
    </location>
</feature>
<dbReference type="Gene3D" id="1.20.5.190">
    <property type="match status" value="3"/>
</dbReference>
<keyword evidence="11" id="KW-0863">Zinc-finger</keyword>
<evidence type="ECO:0000256" key="20">
    <source>
        <dbReference type="ARBA" id="ARBA00023203"/>
    </source>
</evidence>
<feature type="compositionally biased region" description="Basic and acidic residues" evidence="25">
    <location>
        <begin position="1563"/>
        <end position="1578"/>
    </location>
</feature>
<keyword evidence="16" id="KW-0175">Coiled coil</keyword>
<dbReference type="CDD" id="cd01385">
    <property type="entry name" value="MYSc_Myo9"/>
    <property type="match status" value="1"/>
</dbReference>
<feature type="compositionally biased region" description="Basic and acidic residues" evidence="25">
    <location>
        <begin position="1634"/>
        <end position="1648"/>
    </location>
</feature>
<feature type="compositionally biased region" description="Basic residues" evidence="25">
    <location>
        <begin position="1679"/>
        <end position="1693"/>
    </location>
</feature>
<dbReference type="GO" id="GO:0044295">
    <property type="term" value="C:axonal growth cone"/>
    <property type="evidence" value="ECO:0007669"/>
    <property type="project" value="TreeGrafter"/>
</dbReference>
<feature type="region of interest" description="Disordered" evidence="25">
    <location>
        <begin position="1269"/>
        <end position="1303"/>
    </location>
</feature>
<dbReference type="InterPro" id="IPR002219">
    <property type="entry name" value="PKC_DAG/PE"/>
</dbReference>
<dbReference type="Gene3D" id="3.40.850.10">
    <property type="entry name" value="Kinesin motor domain"/>
    <property type="match status" value="2"/>
</dbReference>
<dbReference type="Pfam" id="PF00063">
    <property type="entry name" value="Myosin_head"/>
    <property type="match status" value="2"/>
</dbReference>
<feature type="compositionally biased region" description="Basic and acidic residues" evidence="25">
    <location>
        <begin position="2334"/>
        <end position="2349"/>
    </location>
</feature>
<evidence type="ECO:0000256" key="15">
    <source>
        <dbReference type="ARBA" id="ARBA00023018"/>
    </source>
</evidence>
<feature type="domain" description="Rho-GAP" evidence="28">
    <location>
        <begin position="1974"/>
        <end position="2162"/>
    </location>
</feature>
<dbReference type="PRINTS" id="PR00193">
    <property type="entry name" value="MYOSINHEAVY"/>
</dbReference>
<dbReference type="SMART" id="SM00109">
    <property type="entry name" value="C1"/>
    <property type="match status" value="1"/>
</dbReference>
<dbReference type="GO" id="GO:0005096">
    <property type="term" value="F:GTPase activator activity"/>
    <property type="evidence" value="ECO:0007669"/>
    <property type="project" value="UniProtKB-KW"/>
</dbReference>
<dbReference type="Gene3D" id="3.10.20.90">
    <property type="entry name" value="Phosphatidylinositol 3-kinase Catalytic Subunit, Chain A, domain 1"/>
    <property type="match status" value="1"/>
</dbReference>
<feature type="compositionally biased region" description="Basic residues" evidence="25">
    <location>
        <begin position="1582"/>
        <end position="1591"/>
    </location>
</feature>
<evidence type="ECO:0008006" key="32">
    <source>
        <dbReference type="Google" id="ProtNLM"/>
    </source>
</evidence>
<evidence type="ECO:0000259" key="26">
    <source>
        <dbReference type="PROSITE" id="PS50081"/>
    </source>
</evidence>
<feature type="compositionally biased region" description="Basic and acidic residues" evidence="25">
    <location>
        <begin position="1694"/>
        <end position="1712"/>
    </location>
</feature>